<sequence length="401" mass="43795">MPKYLAVNAGSSTLKWRLFDMPATKLLGQGLIDRINTPPATVTINVPGRDAVKYDTDTKDCGRVVADLLLQLKKLGLVERLHDIHGVGHRVVAGGEDFNESVIVNDDVLLKIRNLRNLAPLHNPVQANFIDTFRQVLPWATQVAVFDSAFHQSMPATSYLYGLPYTWYKQYGARKYGAHGTSVRYVAGRTAELIGRPLDQLRLIVLHLGAGSSVTAVKDGKSLDTSMGFTPLSGLISATRSGDVDPSLLAYLMRKLNVTADQMVDLLNDESGLKGISGLSDDMRTLTDAADTNPQAQLAIDMYVNRVVQYVGAYVAEMNGVDAFAFAGGIGEHSSAIRAQIMSHFQYLGATIDAKQNARNSAEVDLSDPDASVRTWLVPTDEELMIVRDTYRLVTTQQPAQ</sequence>
<keyword evidence="4 6" id="KW-0418">Kinase</keyword>
<evidence type="ECO:0000256" key="5">
    <source>
        <dbReference type="ARBA" id="ARBA00022840"/>
    </source>
</evidence>
<accession>A0A0R1U354</accession>
<dbReference type="EMBL" id="AZFJ01000036">
    <property type="protein sequence ID" value="KRL87044.1"/>
    <property type="molecule type" value="Genomic_DNA"/>
</dbReference>
<evidence type="ECO:0000256" key="3">
    <source>
        <dbReference type="ARBA" id="ARBA00022741"/>
    </source>
</evidence>
<dbReference type="PRINTS" id="PR00471">
    <property type="entry name" value="ACETATEKNASE"/>
</dbReference>
<evidence type="ECO:0000256" key="2">
    <source>
        <dbReference type="ARBA" id="ARBA00022679"/>
    </source>
</evidence>
<evidence type="ECO:0000256" key="7">
    <source>
        <dbReference type="RuleBase" id="RU003835"/>
    </source>
</evidence>
<dbReference type="GO" id="GO:0005737">
    <property type="term" value="C:cytoplasm"/>
    <property type="evidence" value="ECO:0007669"/>
    <property type="project" value="UniProtKB-SubCell"/>
</dbReference>
<dbReference type="OrthoDB" id="9802453at2"/>
<evidence type="ECO:0000256" key="1">
    <source>
        <dbReference type="ARBA" id="ARBA00008748"/>
    </source>
</evidence>
<reference evidence="8 9" key="1">
    <citation type="journal article" date="2015" name="Genome Announc.">
        <title>Expanding the biotechnology potential of lactobacilli through comparative genomics of 213 strains and associated genera.</title>
        <authorList>
            <person name="Sun Z."/>
            <person name="Harris H.M."/>
            <person name="McCann A."/>
            <person name="Guo C."/>
            <person name="Argimon S."/>
            <person name="Zhang W."/>
            <person name="Yang X."/>
            <person name="Jeffery I.B."/>
            <person name="Cooney J.C."/>
            <person name="Kagawa T.F."/>
            <person name="Liu W."/>
            <person name="Song Y."/>
            <person name="Salvetti E."/>
            <person name="Wrobel A."/>
            <person name="Rasinkangas P."/>
            <person name="Parkhill J."/>
            <person name="Rea M.C."/>
            <person name="O'Sullivan O."/>
            <person name="Ritari J."/>
            <person name="Douillard F.P."/>
            <person name="Paul Ross R."/>
            <person name="Yang R."/>
            <person name="Briner A.E."/>
            <person name="Felis G.E."/>
            <person name="de Vos W.M."/>
            <person name="Barrangou R."/>
            <person name="Klaenhammer T.R."/>
            <person name="Caufield P.W."/>
            <person name="Cui Y."/>
            <person name="Zhang H."/>
            <person name="O'Toole P.W."/>
        </authorList>
    </citation>
    <scope>NUCLEOTIDE SEQUENCE [LARGE SCALE GENOMIC DNA]</scope>
    <source>
        <strain evidence="8 9">DSM 15945</strain>
    </source>
</reference>
<evidence type="ECO:0000256" key="6">
    <source>
        <dbReference type="HAMAP-Rule" id="MF_00020"/>
    </source>
</evidence>
<feature type="binding site" evidence="6">
    <location>
        <position position="90"/>
    </location>
    <ligand>
        <name>substrate</name>
    </ligand>
</feature>
<feature type="binding site" evidence="6">
    <location>
        <begin position="329"/>
        <end position="333"/>
    </location>
    <ligand>
        <name>ATP</name>
        <dbReference type="ChEBI" id="CHEBI:30616"/>
    </ligand>
</feature>
<dbReference type="Proteomes" id="UP000051922">
    <property type="component" value="Unassembled WGS sequence"/>
</dbReference>
<dbReference type="CDD" id="cd24010">
    <property type="entry name" value="ASKHA_NBD_AcK_PK"/>
    <property type="match status" value="1"/>
</dbReference>
<dbReference type="GO" id="GO:0008776">
    <property type="term" value="F:acetate kinase activity"/>
    <property type="evidence" value="ECO:0007669"/>
    <property type="project" value="UniProtKB-UniRule"/>
</dbReference>
<keyword evidence="3 6" id="KW-0547">Nucleotide-binding</keyword>
<keyword evidence="6" id="KW-0460">Magnesium</keyword>
<dbReference type="PIRSF" id="PIRSF000722">
    <property type="entry name" value="Acetate_prop_kin"/>
    <property type="match status" value="1"/>
</dbReference>
<evidence type="ECO:0000256" key="4">
    <source>
        <dbReference type="ARBA" id="ARBA00022777"/>
    </source>
</evidence>
<dbReference type="PANTHER" id="PTHR21060:SF15">
    <property type="entry name" value="ACETATE KINASE-RELATED"/>
    <property type="match status" value="1"/>
</dbReference>
<feature type="binding site" evidence="6">
    <location>
        <begin position="282"/>
        <end position="284"/>
    </location>
    <ligand>
        <name>ATP</name>
        <dbReference type="ChEBI" id="CHEBI:30616"/>
    </ligand>
</feature>
<keyword evidence="6" id="KW-0479">Metal-binding</keyword>
<feature type="active site" description="Proton donor/acceptor" evidence="6">
    <location>
        <position position="147"/>
    </location>
</feature>
<dbReference type="PANTHER" id="PTHR21060">
    <property type="entry name" value="ACETATE KINASE"/>
    <property type="match status" value="1"/>
</dbReference>
<dbReference type="NCBIfam" id="TIGR00016">
    <property type="entry name" value="ackA"/>
    <property type="match status" value="1"/>
</dbReference>
<comment type="subunit">
    <text evidence="6">Homodimer.</text>
</comment>
<keyword evidence="9" id="KW-1185">Reference proteome</keyword>
<gene>
    <name evidence="6" type="primary">ackA</name>
    <name evidence="8" type="ORF">FC50_GL000247</name>
</gene>
<dbReference type="GO" id="GO:0006085">
    <property type="term" value="P:acetyl-CoA biosynthetic process"/>
    <property type="evidence" value="ECO:0007669"/>
    <property type="project" value="UniProtKB-UniRule"/>
</dbReference>
<keyword evidence="5 6" id="KW-0067">ATP-binding</keyword>
<protein>
    <recommendedName>
        <fullName evidence="6">Acetate kinase</fullName>
        <ecNumber evidence="6">2.7.2.1</ecNumber>
    </recommendedName>
    <alternativeName>
        <fullName evidence="6">Acetokinase</fullName>
    </alternativeName>
</protein>
<dbReference type="InterPro" id="IPR043129">
    <property type="entry name" value="ATPase_NBD"/>
</dbReference>
<dbReference type="Pfam" id="PF00871">
    <property type="entry name" value="Acetate_kinase"/>
    <property type="match status" value="1"/>
</dbReference>
<evidence type="ECO:0000313" key="8">
    <source>
        <dbReference type="EMBL" id="KRL87044.1"/>
    </source>
</evidence>
<dbReference type="GO" id="GO:0006083">
    <property type="term" value="P:acetate metabolic process"/>
    <property type="evidence" value="ECO:0007669"/>
    <property type="project" value="TreeGrafter"/>
</dbReference>
<dbReference type="GO" id="GO:0000287">
    <property type="term" value="F:magnesium ion binding"/>
    <property type="evidence" value="ECO:0007669"/>
    <property type="project" value="UniProtKB-UniRule"/>
</dbReference>
<comment type="catalytic activity">
    <reaction evidence="6">
        <text>acetate + ATP = acetyl phosphate + ADP</text>
        <dbReference type="Rhea" id="RHEA:11352"/>
        <dbReference type="ChEBI" id="CHEBI:22191"/>
        <dbReference type="ChEBI" id="CHEBI:30089"/>
        <dbReference type="ChEBI" id="CHEBI:30616"/>
        <dbReference type="ChEBI" id="CHEBI:456216"/>
        <dbReference type="EC" id="2.7.2.1"/>
    </reaction>
</comment>
<organism evidence="8 9">
    <name type="scientific">Lacticaseibacillus pantheris DSM 15945 = JCM 12539 = NBRC 106106</name>
    <dbReference type="NCBI Taxonomy" id="1423783"/>
    <lineage>
        <taxon>Bacteria</taxon>
        <taxon>Bacillati</taxon>
        <taxon>Bacillota</taxon>
        <taxon>Bacilli</taxon>
        <taxon>Lactobacillales</taxon>
        <taxon>Lactobacillaceae</taxon>
        <taxon>Lacticaseibacillus</taxon>
    </lineage>
</organism>
<keyword evidence="6" id="KW-0963">Cytoplasm</keyword>
<feature type="site" description="Transition state stabilizer" evidence="6">
    <location>
        <position position="179"/>
    </location>
</feature>
<comment type="caution">
    <text evidence="8">The sequence shown here is derived from an EMBL/GenBank/DDBJ whole genome shotgun (WGS) entry which is preliminary data.</text>
</comment>
<feature type="binding site" evidence="6">
    <location>
        <position position="382"/>
    </location>
    <ligand>
        <name>Mg(2+)</name>
        <dbReference type="ChEBI" id="CHEBI:18420"/>
    </ligand>
</feature>
<dbReference type="PATRIC" id="fig|1423783.4.peg.256"/>
<dbReference type="HAMAP" id="MF_00020">
    <property type="entry name" value="Acetate_kinase"/>
    <property type="match status" value="1"/>
</dbReference>
<comment type="subcellular location">
    <subcellularLocation>
        <location evidence="6">Cytoplasm</location>
    </subcellularLocation>
</comment>
<dbReference type="SUPFAM" id="SSF53067">
    <property type="entry name" value="Actin-like ATPase domain"/>
    <property type="match status" value="2"/>
</dbReference>
<dbReference type="RefSeq" id="WP_054649630.1">
    <property type="nucleotide sequence ID" value="NZ_AZFJ01000036.1"/>
</dbReference>
<dbReference type="AlphaFoldDB" id="A0A0R1U354"/>
<dbReference type="UniPathway" id="UPA00340">
    <property type="reaction ID" value="UER00458"/>
</dbReference>
<feature type="binding site" evidence="6">
    <location>
        <begin position="207"/>
        <end position="211"/>
    </location>
    <ligand>
        <name>ATP</name>
        <dbReference type="ChEBI" id="CHEBI:30616"/>
    </ligand>
</feature>
<dbReference type="Gene3D" id="3.30.420.40">
    <property type="match status" value="2"/>
</dbReference>
<dbReference type="EC" id="2.7.2.1" evidence="6"/>
<comment type="function">
    <text evidence="6">Catalyzes the formation of acetyl phosphate from acetate and ATP. Can also catalyze the reverse reaction.</text>
</comment>
<name>A0A0R1U354_9LACO</name>
<dbReference type="InterPro" id="IPR000890">
    <property type="entry name" value="Aliphatic_acid_kin_short-chain"/>
</dbReference>
<evidence type="ECO:0000313" key="9">
    <source>
        <dbReference type="Proteomes" id="UP000051922"/>
    </source>
</evidence>
<keyword evidence="2 6" id="KW-0808">Transferase</keyword>
<dbReference type="GO" id="GO:0005524">
    <property type="term" value="F:ATP binding"/>
    <property type="evidence" value="ECO:0007669"/>
    <property type="project" value="UniProtKB-KW"/>
</dbReference>
<dbReference type="InterPro" id="IPR004372">
    <property type="entry name" value="Ac/propionate_kinase"/>
</dbReference>
<dbReference type="InterPro" id="IPR023865">
    <property type="entry name" value="Aliphatic_acid_kinase_CS"/>
</dbReference>
<comment type="cofactor">
    <cofactor evidence="6">
        <name>Mg(2+)</name>
        <dbReference type="ChEBI" id="CHEBI:18420"/>
    </cofactor>
    <cofactor evidence="6">
        <name>Mn(2+)</name>
        <dbReference type="ChEBI" id="CHEBI:29035"/>
    </cofactor>
    <text evidence="6">Mg(2+). Can also accept Mn(2+).</text>
</comment>
<comment type="pathway">
    <text evidence="6">Metabolic intermediate biosynthesis; acetyl-CoA biosynthesis; acetyl-CoA from acetate: step 1/2.</text>
</comment>
<comment type="similarity">
    <text evidence="1 6 7">Belongs to the acetokinase family.</text>
</comment>
<dbReference type="PROSITE" id="PS01076">
    <property type="entry name" value="ACETATE_KINASE_2"/>
    <property type="match status" value="1"/>
</dbReference>
<dbReference type="STRING" id="1423783.FC50_GL000247"/>
<feature type="binding site" evidence="6">
    <location>
        <position position="8"/>
    </location>
    <ligand>
        <name>Mg(2+)</name>
        <dbReference type="ChEBI" id="CHEBI:18420"/>
    </ligand>
</feature>
<feature type="binding site" evidence="6">
    <location>
        <position position="15"/>
    </location>
    <ligand>
        <name>ATP</name>
        <dbReference type="ChEBI" id="CHEBI:30616"/>
    </ligand>
</feature>
<feature type="site" description="Transition state stabilizer" evidence="6">
    <location>
        <position position="240"/>
    </location>
</feature>
<proteinExistence type="inferred from homology"/>